<feature type="transmembrane region" description="Helical" evidence="1">
    <location>
        <begin position="46"/>
        <end position="65"/>
    </location>
</feature>
<dbReference type="AlphaFoldDB" id="G0JQL4"/>
<evidence type="ECO:0000256" key="1">
    <source>
        <dbReference type="SAM" id="Phobius"/>
    </source>
</evidence>
<keyword evidence="1" id="KW-1133">Transmembrane helix</keyword>
<organism evidence="2 3">
    <name type="scientific">Acidithiobacillus ferrivorans SS3</name>
    <dbReference type="NCBI Taxonomy" id="743299"/>
    <lineage>
        <taxon>Bacteria</taxon>
        <taxon>Pseudomonadati</taxon>
        <taxon>Pseudomonadota</taxon>
        <taxon>Acidithiobacillia</taxon>
        <taxon>Acidithiobacillales</taxon>
        <taxon>Acidithiobacillaceae</taxon>
        <taxon>Acidithiobacillus</taxon>
    </lineage>
</organism>
<proteinExistence type="predicted"/>
<dbReference type="Proteomes" id="UP000009220">
    <property type="component" value="Chromosome"/>
</dbReference>
<feature type="transmembrane region" description="Helical" evidence="1">
    <location>
        <begin position="12"/>
        <end position="34"/>
    </location>
</feature>
<protein>
    <submittedName>
        <fullName evidence="2">Uncharacterized protein</fullName>
    </submittedName>
</protein>
<keyword evidence="1" id="KW-0812">Transmembrane</keyword>
<reference evidence="2 3" key="1">
    <citation type="journal article" date="2011" name="J. Bacteriol.">
        <title>Draft genome of the psychrotolerant acidophile Acidithiobacillus ferrivorans SS3.</title>
        <authorList>
            <person name="Liljeqvist M."/>
            <person name="Valdes J."/>
            <person name="Holmes D.S."/>
            <person name="Dopson M."/>
        </authorList>
    </citation>
    <scope>NUCLEOTIDE SEQUENCE [LARGE SCALE GENOMIC DNA]</scope>
    <source>
        <strain evidence="2 3">SS3</strain>
    </source>
</reference>
<name>G0JQL4_9PROT</name>
<dbReference type="eggNOG" id="ENOG5033NRY">
    <property type="taxonomic scope" value="Bacteria"/>
</dbReference>
<sequence>MEWLSELLKHIANSRSFTGAVFVTSGSLLIGPKWFTSYFEVLPKQWIVPTTGALIFSGVLLSFWLTPAAWKLSVKAIFWFPKYFHSRALTEHEEVLMFILADLADESLNLASLNYTTGALLKLEVLALSSSLSRKGLVTINQFSENLVTLSAQGRQRALELKAKRRTAQ</sequence>
<keyword evidence="1" id="KW-0472">Membrane</keyword>
<gene>
    <name evidence="2" type="ORF">Acife_2565</name>
</gene>
<dbReference type="EMBL" id="CP002985">
    <property type="protein sequence ID" value="AEM48653.1"/>
    <property type="molecule type" value="Genomic_DNA"/>
</dbReference>
<evidence type="ECO:0000313" key="3">
    <source>
        <dbReference type="Proteomes" id="UP000009220"/>
    </source>
</evidence>
<accession>G0JQL4</accession>
<dbReference type="KEGG" id="afi:Acife_2565"/>
<evidence type="ECO:0000313" key="2">
    <source>
        <dbReference type="EMBL" id="AEM48653.1"/>
    </source>
</evidence>
<dbReference type="HOGENOM" id="CLU_1575100_0_0_6"/>
<dbReference type="RefSeq" id="WP_014029902.1">
    <property type="nucleotide sequence ID" value="NC_015942.1"/>
</dbReference>